<dbReference type="Gene3D" id="1.20.120.1810">
    <property type="match status" value="1"/>
</dbReference>
<dbReference type="InterPro" id="IPR007627">
    <property type="entry name" value="RNA_pol_sigma70_r2"/>
</dbReference>
<keyword evidence="3" id="KW-0805">Transcription regulation</keyword>
<protein>
    <recommendedName>
        <fullName evidence="2">RNA polymerase sigma factor SigS</fullName>
    </recommendedName>
</protein>
<dbReference type="Pfam" id="PF04542">
    <property type="entry name" value="Sigma70_r2"/>
    <property type="match status" value="1"/>
</dbReference>
<dbReference type="Proteomes" id="UP000681343">
    <property type="component" value="Chromosome"/>
</dbReference>
<proteinExistence type="inferred from homology"/>
<gene>
    <name evidence="9" type="ORF">MM35RIKEN_06520</name>
</gene>
<keyword evidence="5" id="KW-0238">DNA-binding</keyword>
<dbReference type="GO" id="GO:0006352">
    <property type="term" value="P:DNA-templated transcription initiation"/>
    <property type="evidence" value="ECO:0007669"/>
    <property type="project" value="InterPro"/>
</dbReference>
<evidence type="ECO:0000256" key="6">
    <source>
        <dbReference type="ARBA" id="ARBA00023163"/>
    </source>
</evidence>
<dbReference type="GO" id="GO:0003677">
    <property type="term" value="F:DNA binding"/>
    <property type="evidence" value="ECO:0007669"/>
    <property type="project" value="UniProtKB-KW"/>
</dbReference>
<comment type="function">
    <text evidence="7">Sigma factors are initiation factors that promote the attachment of RNA polymerase to specific initiation sites and are then released. Sigma-S contributes to the protection against external stress, thus playing a role in cellular fitness and survival.</text>
</comment>
<dbReference type="GO" id="GO:0016987">
    <property type="term" value="F:sigma factor activity"/>
    <property type="evidence" value="ECO:0007669"/>
    <property type="project" value="UniProtKB-KW"/>
</dbReference>
<dbReference type="PANTHER" id="PTHR30385">
    <property type="entry name" value="SIGMA FACTOR F FLAGELLAR"/>
    <property type="match status" value="1"/>
</dbReference>
<evidence type="ECO:0000256" key="7">
    <source>
        <dbReference type="ARBA" id="ARBA00024701"/>
    </source>
</evidence>
<dbReference type="AlphaFoldDB" id="A0A810PR64"/>
<feature type="domain" description="RNA polymerase sigma-70 region 2" evidence="8">
    <location>
        <begin position="35"/>
        <end position="101"/>
    </location>
</feature>
<evidence type="ECO:0000256" key="4">
    <source>
        <dbReference type="ARBA" id="ARBA00023082"/>
    </source>
</evidence>
<dbReference type="InterPro" id="IPR014284">
    <property type="entry name" value="RNA_pol_sigma-70_dom"/>
</dbReference>
<organism evidence="9 10">
    <name type="scientific">Vescimonas fastidiosa</name>
    <dbReference type="NCBI Taxonomy" id="2714353"/>
    <lineage>
        <taxon>Bacteria</taxon>
        <taxon>Bacillati</taxon>
        <taxon>Bacillota</taxon>
        <taxon>Clostridia</taxon>
        <taxon>Eubacteriales</taxon>
        <taxon>Oscillospiraceae</taxon>
        <taxon>Vescimonas</taxon>
    </lineage>
</organism>
<dbReference type="PANTHER" id="PTHR30385:SF1">
    <property type="entry name" value="RNA POLYMERASE SIGMA-H FACTOR"/>
    <property type="match status" value="1"/>
</dbReference>
<dbReference type="SUPFAM" id="SSF88946">
    <property type="entry name" value="Sigma2 domain of RNA polymerase sigma factors"/>
    <property type="match status" value="1"/>
</dbReference>
<dbReference type="InterPro" id="IPR013325">
    <property type="entry name" value="RNA_pol_sigma_r2"/>
</dbReference>
<dbReference type="Gene3D" id="1.10.10.10">
    <property type="entry name" value="Winged helix-like DNA-binding domain superfamily/Winged helix DNA-binding domain"/>
    <property type="match status" value="1"/>
</dbReference>
<keyword evidence="10" id="KW-1185">Reference proteome</keyword>
<dbReference type="SUPFAM" id="SSF46894">
    <property type="entry name" value="C-terminal effector domain of the bipartite response regulators"/>
    <property type="match status" value="1"/>
</dbReference>
<evidence type="ECO:0000256" key="2">
    <source>
        <dbReference type="ARBA" id="ARBA00021245"/>
    </source>
</evidence>
<evidence type="ECO:0000256" key="5">
    <source>
        <dbReference type="ARBA" id="ARBA00023125"/>
    </source>
</evidence>
<evidence type="ECO:0000313" key="10">
    <source>
        <dbReference type="Proteomes" id="UP000681343"/>
    </source>
</evidence>
<dbReference type="InterPro" id="IPR016371">
    <property type="entry name" value="RNA_pol_sigma-H_factor"/>
</dbReference>
<evidence type="ECO:0000259" key="8">
    <source>
        <dbReference type="Pfam" id="PF04542"/>
    </source>
</evidence>
<keyword evidence="4" id="KW-0731">Sigma factor</keyword>
<evidence type="ECO:0000256" key="1">
    <source>
        <dbReference type="ARBA" id="ARBA00007788"/>
    </source>
</evidence>
<keyword evidence="6" id="KW-0804">Transcription</keyword>
<evidence type="ECO:0000313" key="9">
    <source>
        <dbReference type="EMBL" id="BCK78460.1"/>
    </source>
</evidence>
<dbReference type="InterPro" id="IPR016032">
    <property type="entry name" value="Sig_transdc_resp-reg_C-effctor"/>
</dbReference>
<evidence type="ECO:0000256" key="3">
    <source>
        <dbReference type="ARBA" id="ARBA00023015"/>
    </source>
</evidence>
<comment type="similarity">
    <text evidence="1">Belongs to the sigma-70 factor family.</text>
</comment>
<dbReference type="NCBIfam" id="TIGR02937">
    <property type="entry name" value="sigma70-ECF"/>
    <property type="match status" value="1"/>
</dbReference>
<reference evidence="9" key="1">
    <citation type="submission" date="2020-09" db="EMBL/GenBank/DDBJ databases">
        <title>New species isolated from human feces.</title>
        <authorList>
            <person name="Kitahara M."/>
            <person name="Shigeno Y."/>
            <person name="Shime M."/>
            <person name="Matsumoto Y."/>
            <person name="Nakamura S."/>
            <person name="Motooka D."/>
            <person name="Fukuoka S."/>
            <person name="Nishikawa H."/>
            <person name="Benno Y."/>
        </authorList>
    </citation>
    <scope>NUCLEOTIDE SEQUENCE</scope>
    <source>
        <strain evidence="9">MM35</strain>
    </source>
</reference>
<accession>A0A810PR64</accession>
<dbReference type="EMBL" id="AP023415">
    <property type="protein sequence ID" value="BCK78460.1"/>
    <property type="molecule type" value="Genomic_DNA"/>
</dbReference>
<name>A0A810PR64_9FIRM</name>
<dbReference type="KEGG" id="vfa:MM35RIKEN_06520"/>
<sequence length="207" mass="23353">MDGYMQKQYSELERLSDEELCQALQSGNADAEEILVHRYSRMVRSCTHPYFLAGGDSEDLLQECMFGLVKAMREFRPDREASFQTFAEVCIRRRLYSVIRASLAGKHSPLNESVPLNAFLLDAQPQYSQLDPEDLLIDREKAAALLNRVRSQLSDLEIRVLDLYLDGCSCGEIAATVGKPYKSVDNAVQRIRRKVARQISSGDISNG</sequence>
<dbReference type="PIRSF" id="PIRSF002939">
    <property type="entry name" value="RNA_polymerase_sigma-H_factor"/>
    <property type="match status" value="1"/>
</dbReference>
<dbReference type="InterPro" id="IPR036388">
    <property type="entry name" value="WH-like_DNA-bd_sf"/>
</dbReference>